<comment type="caution">
    <text evidence="6">The sequence shown here is derived from an EMBL/GenBank/DDBJ whole genome shotgun (WGS) entry which is preliminary data.</text>
</comment>
<organism evidence="6 7">
    <name type="scientific">Quercus suber</name>
    <name type="common">Cork oak</name>
    <dbReference type="NCBI Taxonomy" id="58331"/>
    <lineage>
        <taxon>Eukaryota</taxon>
        <taxon>Viridiplantae</taxon>
        <taxon>Streptophyta</taxon>
        <taxon>Embryophyta</taxon>
        <taxon>Tracheophyta</taxon>
        <taxon>Spermatophyta</taxon>
        <taxon>Magnoliopsida</taxon>
        <taxon>eudicotyledons</taxon>
        <taxon>Gunneridae</taxon>
        <taxon>Pentapetalae</taxon>
        <taxon>rosids</taxon>
        <taxon>fabids</taxon>
        <taxon>Fagales</taxon>
        <taxon>Fagaceae</taxon>
        <taxon>Quercus</taxon>
    </lineage>
</organism>
<evidence type="ECO:0000313" key="6">
    <source>
        <dbReference type="EMBL" id="KAK7848679.1"/>
    </source>
</evidence>
<proteinExistence type="predicted"/>
<keyword evidence="3" id="KW-1133">Transmembrane helix</keyword>
<dbReference type="AlphaFoldDB" id="A0AAW0LAZ5"/>
<dbReference type="GO" id="GO:0016301">
    <property type="term" value="F:kinase activity"/>
    <property type="evidence" value="ECO:0007669"/>
    <property type="project" value="UniProtKB-KW"/>
</dbReference>
<name>A0AAW0LAZ5_QUESU</name>
<gene>
    <name evidence="6" type="ORF">CFP56_004535</name>
</gene>
<accession>A0AAW0LAZ5</accession>
<evidence type="ECO:0000256" key="3">
    <source>
        <dbReference type="ARBA" id="ARBA00022989"/>
    </source>
</evidence>
<keyword evidence="2" id="KW-0732">Signal</keyword>
<reference evidence="6 7" key="1">
    <citation type="journal article" date="2018" name="Sci. Data">
        <title>The draft genome sequence of cork oak.</title>
        <authorList>
            <person name="Ramos A.M."/>
            <person name="Usie A."/>
            <person name="Barbosa P."/>
            <person name="Barros P.M."/>
            <person name="Capote T."/>
            <person name="Chaves I."/>
            <person name="Simoes F."/>
            <person name="Abreu I."/>
            <person name="Carrasquinho I."/>
            <person name="Faro C."/>
            <person name="Guimaraes J.B."/>
            <person name="Mendonca D."/>
            <person name="Nobrega F."/>
            <person name="Rodrigues L."/>
            <person name="Saibo N.J.M."/>
            <person name="Varela M.C."/>
            <person name="Egas C."/>
            <person name="Matos J."/>
            <person name="Miguel C.M."/>
            <person name="Oliveira M.M."/>
            <person name="Ricardo C.P."/>
            <person name="Goncalves S."/>
        </authorList>
    </citation>
    <scope>NUCLEOTIDE SEQUENCE [LARGE SCALE GENOMIC DNA]</scope>
    <source>
        <strain evidence="7">cv. HL8</strain>
    </source>
</reference>
<evidence type="ECO:0000256" key="1">
    <source>
        <dbReference type="ARBA" id="ARBA00022692"/>
    </source>
</evidence>
<evidence type="ECO:0000256" key="4">
    <source>
        <dbReference type="ARBA" id="ARBA00023136"/>
    </source>
</evidence>
<keyword evidence="7" id="KW-1185">Reference proteome</keyword>
<dbReference type="Proteomes" id="UP000237347">
    <property type="component" value="Unassembled WGS sequence"/>
</dbReference>
<dbReference type="PANTHER" id="PTHR46084:SF19">
    <property type="entry name" value="PROTEIN KINASE DOMAIN-CONTAINING PROTEIN"/>
    <property type="match status" value="1"/>
</dbReference>
<keyword evidence="1" id="KW-0812">Transmembrane</keyword>
<dbReference type="PANTHER" id="PTHR46084">
    <property type="entry name" value="PROTEIN MALE DISCOVERER 2"/>
    <property type="match status" value="1"/>
</dbReference>
<comment type="subcellular location">
    <subcellularLocation>
        <location evidence="5">Endomembrane system</location>
        <topology evidence="5">Single-pass type I membrane protein</topology>
    </subcellularLocation>
</comment>
<keyword evidence="4" id="KW-0472">Membrane</keyword>
<protein>
    <submittedName>
        <fullName evidence="6">Lrr receptor-like serine/threonine-protein kinase</fullName>
    </submittedName>
</protein>
<dbReference type="GO" id="GO:0012505">
    <property type="term" value="C:endomembrane system"/>
    <property type="evidence" value="ECO:0007669"/>
    <property type="project" value="UniProtKB-SubCell"/>
</dbReference>
<dbReference type="EMBL" id="PKMF04000124">
    <property type="protein sequence ID" value="KAK7848679.1"/>
    <property type="molecule type" value="Genomic_DNA"/>
</dbReference>
<evidence type="ECO:0000313" key="7">
    <source>
        <dbReference type="Proteomes" id="UP000237347"/>
    </source>
</evidence>
<sequence length="138" mass="15527">MKKEKTFHQELARKSSRHALCFLLWGCAILCLPKPPPHHIPKLTATEFVGAVRGAWKQTGAAVSHDPKAKEYLDLPEVMSYVVDLELKHFRFEDLKVVCEVVNRCINPDSNKQLSMKELCTMLESGINTSISVDFGMG</sequence>
<evidence type="ECO:0000256" key="2">
    <source>
        <dbReference type="ARBA" id="ARBA00022729"/>
    </source>
</evidence>
<evidence type="ECO:0000256" key="5">
    <source>
        <dbReference type="ARBA" id="ARBA00046288"/>
    </source>
</evidence>